<sequence>MVTPAPFEGRRASHSRLGSRSPSSTGRPGLTVAFTAACARDICRSVRSRRQLDRPGVVAGRRNITSVAASEARKMPTPRRRACCHFHLPSAVIRIEPCLLTKEFLPNNDMARSACRVSVSSREPTASTARQLRLRHSTAHVKQDDRPAVNKGRAHSEPPILQHHVIWCQGRLRCSIPSRRVKFRKVWRHPRRPPYERATSSARTLPWCEHLSMYVQGRKWQTAPASVSGSARQSGSKLDWVPRRRDGELWCRRSESVVESWFMPCVEPNQKLSRNLAMSVSWLCPVLVPAACPTDELVCQTACVGRMDLAAGVRRRRLAS</sequence>
<gene>
    <name evidence="2" type="ORF">VFPBJ_00367</name>
    <name evidence="3" type="ORF">VFPFJ_00396</name>
</gene>
<evidence type="ECO:0000313" key="4">
    <source>
        <dbReference type="Proteomes" id="UP000078240"/>
    </source>
</evidence>
<comment type="caution">
    <text evidence="2">The sequence shown here is derived from an EMBL/GenBank/DDBJ whole genome shotgun (WGS) entry which is preliminary data.</text>
</comment>
<proteinExistence type="predicted"/>
<dbReference type="EMBL" id="LSBH01000001">
    <property type="protein sequence ID" value="OAQ86327.1"/>
    <property type="molecule type" value="Genomic_DNA"/>
</dbReference>
<protein>
    <submittedName>
        <fullName evidence="2">Uncharacterized protein</fullName>
    </submittedName>
</protein>
<feature type="region of interest" description="Disordered" evidence="1">
    <location>
        <begin position="1"/>
        <end position="28"/>
    </location>
</feature>
<evidence type="ECO:0000313" key="2">
    <source>
        <dbReference type="EMBL" id="OAQ86327.1"/>
    </source>
</evidence>
<dbReference type="EMBL" id="LSBI01000001">
    <property type="protein sequence ID" value="OAQ94287.1"/>
    <property type="molecule type" value="Genomic_DNA"/>
</dbReference>
<evidence type="ECO:0000256" key="1">
    <source>
        <dbReference type="SAM" id="MobiDB-lite"/>
    </source>
</evidence>
<dbReference type="Proteomes" id="UP000078240">
    <property type="component" value="Unassembled WGS sequence"/>
</dbReference>
<accession>A0A179H856</accession>
<feature type="compositionally biased region" description="Low complexity" evidence="1">
    <location>
        <begin position="15"/>
        <end position="28"/>
    </location>
</feature>
<evidence type="ECO:0000313" key="3">
    <source>
        <dbReference type="EMBL" id="OAQ94287.1"/>
    </source>
</evidence>
<organism evidence="2 4">
    <name type="scientific">Purpureocillium lilacinum</name>
    <name type="common">Paecilomyces lilacinus</name>
    <dbReference type="NCBI Taxonomy" id="33203"/>
    <lineage>
        <taxon>Eukaryota</taxon>
        <taxon>Fungi</taxon>
        <taxon>Dikarya</taxon>
        <taxon>Ascomycota</taxon>
        <taxon>Pezizomycotina</taxon>
        <taxon>Sordariomycetes</taxon>
        <taxon>Hypocreomycetidae</taxon>
        <taxon>Hypocreales</taxon>
        <taxon>Ophiocordycipitaceae</taxon>
        <taxon>Purpureocillium</taxon>
    </lineage>
</organism>
<dbReference type="AlphaFoldDB" id="A0A179H856"/>
<reference evidence="2 4" key="1">
    <citation type="submission" date="2016-01" db="EMBL/GenBank/DDBJ databases">
        <title>Biosynthesis of antibiotic leucinostatins and their inhibition on Phytophthora in bio-control Purpureocillium lilacinum.</title>
        <authorList>
            <person name="Wang G."/>
            <person name="Liu Z."/>
            <person name="Lin R."/>
            <person name="Li E."/>
            <person name="Mao Z."/>
            <person name="Ling J."/>
            <person name="Yin W."/>
            <person name="Xie B."/>
        </authorList>
    </citation>
    <scope>NUCLEOTIDE SEQUENCE [LARGE SCALE GENOMIC DNA]</scope>
    <source>
        <strain evidence="2">PLBJ-1</strain>
        <strain evidence="3">PLFJ-1</strain>
    </source>
</reference>
<dbReference type="Proteomes" id="UP000078340">
    <property type="component" value="Unassembled WGS sequence"/>
</dbReference>
<name>A0A179H856_PURLI</name>